<evidence type="ECO:0000256" key="6">
    <source>
        <dbReference type="SAM" id="Phobius"/>
    </source>
</evidence>
<keyword evidence="6" id="KW-1133">Transmembrane helix</keyword>
<name>A0A3B1E5X1_9ZZZZ</name>
<dbReference type="GO" id="GO:0046872">
    <property type="term" value="F:metal ion binding"/>
    <property type="evidence" value="ECO:0007669"/>
    <property type="project" value="UniProtKB-KW"/>
</dbReference>
<feature type="transmembrane region" description="Helical" evidence="6">
    <location>
        <begin position="33"/>
        <end position="53"/>
    </location>
</feature>
<gene>
    <name evidence="8" type="ORF">MNBD_PLANCTO02-2715</name>
</gene>
<dbReference type="PANTHER" id="PTHR43498:SF1">
    <property type="entry name" value="COB--COM HETERODISULFIDE REDUCTASE IRON-SULFUR SUBUNIT A"/>
    <property type="match status" value="1"/>
</dbReference>
<evidence type="ECO:0000256" key="1">
    <source>
        <dbReference type="ARBA" id="ARBA00022485"/>
    </source>
</evidence>
<dbReference type="InterPro" id="IPR039650">
    <property type="entry name" value="HdrA-like"/>
</dbReference>
<evidence type="ECO:0000256" key="2">
    <source>
        <dbReference type="ARBA" id="ARBA00022723"/>
    </source>
</evidence>
<proteinExistence type="predicted"/>
<dbReference type="Pfam" id="PF12831">
    <property type="entry name" value="FAD_oxidored"/>
    <property type="match status" value="1"/>
</dbReference>
<dbReference type="InterPro" id="IPR033803">
    <property type="entry name" value="CBD-like_Golvesin-Xly"/>
</dbReference>
<evidence type="ECO:0000256" key="3">
    <source>
        <dbReference type="ARBA" id="ARBA00023002"/>
    </source>
</evidence>
<feature type="domain" description="Golvesin/Xly CBD-like" evidence="7">
    <location>
        <begin position="599"/>
        <end position="734"/>
    </location>
</feature>
<dbReference type="Gene3D" id="3.50.50.60">
    <property type="entry name" value="FAD/NAD(P)-binding domain"/>
    <property type="match status" value="1"/>
</dbReference>
<dbReference type="GO" id="GO:0016491">
    <property type="term" value="F:oxidoreductase activity"/>
    <property type="evidence" value="ECO:0007669"/>
    <property type="project" value="UniProtKB-KW"/>
</dbReference>
<keyword evidence="6" id="KW-0472">Membrane</keyword>
<dbReference type="PANTHER" id="PTHR43498">
    <property type="entry name" value="FERREDOXIN:COB-COM HETERODISULFIDE REDUCTASE SUBUNIT A"/>
    <property type="match status" value="1"/>
</dbReference>
<reference evidence="8" key="1">
    <citation type="submission" date="2018-06" db="EMBL/GenBank/DDBJ databases">
        <authorList>
            <person name="Zhirakovskaya E."/>
        </authorList>
    </citation>
    <scope>NUCLEOTIDE SEQUENCE</scope>
</reference>
<organism evidence="8">
    <name type="scientific">hydrothermal vent metagenome</name>
    <dbReference type="NCBI Taxonomy" id="652676"/>
    <lineage>
        <taxon>unclassified sequences</taxon>
        <taxon>metagenomes</taxon>
        <taxon>ecological metagenomes</taxon>
    </lineage>
</organism>
<evidence type="ECO:0000313" key="8">
    <source>
        <dbReference type="EMBL" id="VAX38337.1"/>
    </source>
</evidence>
<accession>A0A3B1E5X1</accession>
<dbReference type="SUPFAM" id="SSF51905">
    <property type="entry name" value="FAD/NAD(P)-binding domain"/>
    <property type="match status" value="1"/>
</dbReference>
<evidence type="ECO:0000259" key="7">
    <source>
        <dbReference type="Pfam" id="PF25275"/>
    </source>
</evidence>
<dbReference type="EMBL" id="UOGL01000181">
    <property type="protein sequence ID" value="VAX38337.1"/>
    <property type="molecule type" value="Genomic_DNA"/>
</dbReference>
<dbReference type="GO" id="GO:0051539">
    <property type="term" value="F:4 iron, 4 sulfur cluster binding"/>
    <property type="evidence" value="ECO:0007669"/>
    <property type="project" value="UniProtKB-KW"/>
</dbReference>
<keyword evidence="4" id="KW-0408">Iron</keyword>
<dbReference type="InterPro" id="IPR036188">
    <property type="entry name" value="FAD/NAD-bd_sf"/>
</dbReference>
<keyword evidence="5" id="KW-0411">Iron-sulfur</keyword>
<keyword evidence="2" id="KW-0479">Metal-binding</keyword>
<sequence>MPGSLDYSESQNFLYQKINMILTDTIMMNLKRFYLLMTFVLASQIMAITPLFAASSQPEQYDVVIYGGTSAGITAAIQVKKMNKTVLLIEPTKYIGGLTTGGLGFTDTGRKNSISGLSREFYQRMKKHYEKPSAWTFGKPKDVPKRTNGMGYDAQSDVMWIFEPHVAMKIFQQMLEEANVKVLTNERLNRKTGVKMKQGKIVSIAMESGKVFSGKMFIDTTYEGDLMAAAGVSYFVGRESNDKYNEHVNGVQKGQQWHKVIHHNLDPYITPGNPQSGLIYGLSPPVKAKDGTEDHRFQAYCYRMCLTNNPKNRVPFAKPKGYQEKYYELLFRNFEAGDMHLPLGSMPMPNHKTDTNNNGVMSTDNIGMNYKYPDASYAEREKIINQHKIYQQGLCWTLANHPRVPKQVRKRAQQWGLSKDEFVDNGHWPHQLYIREARRMISDYVVNENDCYRQRIAKDSIGLGSYSLDSHVCRRYVGKKGFVESEGGFYTQAIGEYAISYRAIVPKKEECKNLFVPVCLSSSHVAYGSFRMEPAFMMISQSAATAAVLAIENQLDVQDLPYQLLRKHLLKNKQKIDIPKSLLSKSKQVLFLNQVKGIVVDDIDATYTGNWALGTGSYRFIHRGYHYDAKLGEKFNRDKTKENRTATFETKLPHAGRYEVRMAYPVIHKYAAPAVPVTIYHAKGQKKLVINQQLDKTDNQGFISLGTFSFNKDGAKVVLYNRGTKNRVVVDAIQWLPVK</sequence>
<protein>
    <submittedName>
        <fullName evidence="8">Probable secreted protein-putative xanthan lyase related</fullName>
    </submittedName>
</protein>
<evidence type="ECO:0000256" key="4">
    <source>
        <dbReference type="ARBA" id="ARBA00023004"/>
    </source>
</evidence>
<dbReference type="GO" id="GO:0016829">
    <property type="term" value="F:lyase activity"/>
    <property type="evidence" value="ECO:0007669"/>
    <property type="project" value="UniProtKB-KW"/>
</dbReference>
<evidence type="ECO:0000256" key="5">
    <source>
        <dbReference type="ARBA" id="ARBA00023014"/>
    </source>
</evidence>
<keyword evidence="1" id="KW-0004">4Fe-4S</keyword>
<dbReference type="Pfam" id="PF25275">
    <property type="entry name" value="Golvesin_C"/>
    <property type="match status" value="1"/>
</dbReference>
<dbReference type="AlphaFoldDB" id="A0A3B1E5X1"/>
<keyword evidence="3" id="KW-0560">Oxidoreductase</keyword>
<keyword evidence="8" id="KW-0456">Lyase</keyword>
<keyword evidence="6" id="KW-0812">Transmembrane</keyword>